<keyword evidence="4" id="KW-1185">Reference proteome</keyword>
<protein>
    <recommendedName>
        <fullName evidence="5">Serine protease</fullName>
    </recommendedName>
</protein>
<evidence type="ECO:0000313" key="3">
    <source>
        <dbReference type="EMBL" id="OAB75518.1"/>
    </source>
</evidence>
<dbReference type="RefSeq" id="WP_068657120.1">
    <property type="nucleotide sequence ID" value="NZ_CP017770.1"/>
</dbReference>
<comment type="caution">
    <text evidence="3">The sequence shown here is derived from an EMBL/GenBank/DDBJ whole genome shotgun (WGS) entry which is preliminary data.</text>
</comment>
<keyword evidence="2" id="KW-0732">Signal</keyword>
<keyword evidence="1" id="KW-0720">Serine protease</keyword>
<dbReference type="PANTHER" id="PTHR43019:SF23">
    <property type="entry name" value="PROTEASE DO-LIKE 5, CHLOROPLASTIC"/>
    <property type="match status" value="1"/>
</dbReference>
<dbReference type="InterPro" id="IPR043504">
    <property type="entry name" value="Peptidase_S1_PA_chymotrypsin"/>
</dbReference>
<evidence type="ECO:0000256" key="2">
    <source>
        <dbReference type="SAM" id="SignalP"/>
    </source>
</evidence>
<keyword evidence="1" id="KW-0378">Hydrolase</keyword>
<dbReference type="PANTHER" id="PTHR43019">
    <property type="entry name" value="SERINE ENDOPROTEASE DEGS"/>
    <property type="match status" value="1"/>
</dbReference>
<dbReference type="STRING" id="1763538.LPB68_10530"/>
<dbReference type="Proteomes" id="UP000077134">
    <property type="component" value="Unassembled WGS sequence"/>
</dbReference>
<feature type="chain" id="PRO_5007885755" description="Serine protease" evidence="2">
    <location>
        <begin position="34"/>
        <end position="272"/>
    </location>
</feature>
<dbReference type="OrthoDB" id="9766361at2"/>
<name>A0A167EG48_9BACL</name>
<organism evidence="3 4">
    <name type="scientific">Paenibacillus crassostreae</name>
    <dbReference type="NCBI Taxonomy" id="1763538"/>
    <lineage>
        <taxon>Bacteria</taxon>
        <taxon>Bacillati</taxon>
        <taxon>Bacillota</taxon>
        <taxon>Bacilli</taxon>
        <taxon>Bacillales</taxon>
        <taxon>Paenibacillaceae</taxon>
        <taxon>Paenibacillus</taxon>
    </lineage>
</organism>
<reference evidence="3 4" key="1">
    <citation type="submission" date="2016-02" db="EMBL/GenBank/DDBJ databases">
        <title>Paenibacillus sp. LPB0068, isolated from Crassostrea gigas.</title>
        <authorList>
            <person name="Shin S.-K."/>
            <person name="Yi H."/>
        </authorList>
    </citation>
    <scope>NUCLEOTIDE SEQUENCE [LARGE SCALE GENOMIC DNA]</scope>
    <source>
        <strain evidence="3 4">LPB0068</strain>
    </source>
</reference>
<dbReference type="AlphaFoldDB" id="A0A167EG48"/>
<accession>A0A167EG48</accession>
<dbReference type="EMBL" id="LSFN01000008">
    <property type="protein sequence ID" value="OAB75518.1"/>
    <property type="molecule type" value="Genomic_DNA"/>
</dbReference>
<dbReference type="Gene3D" id="2.40.10.10">
    <property type="entry name" value="Trypsin-like serine proteases"/>
    <property type="match status" value="2"/>
</dbReference>
<evidence type="ECO:0000256" key="1">
    <source>
        <dbReference type="ARBA" id="ARBA00022825"/>
    </source>
</evidence>
<evidence type="ECO:0000313" key="4">
    <source>
        <dbReference type="Proteomes" id="UP000077134"/>
    </source>
</evidence>
<keyword evidence="1" id="KW-0645">Protease</keyword>
<proteinExistence type="predicted"/>
<sequence length="272" mass="30568">MRTQKVARLRFKKWLVGIAAVLLTSTIGTTVNAQSLDSIYFASNFQQEVKEELAQKSDSIFVVNVKIIKADNPGMVHYNVGTSILFSEDEVITNYHVIQEFEEMKESDQGKLRIASPDKLSKWIEADVVYTDQKRDIAILKLHQKVEYKPVTFAEAQDNQSVITIGYPANPAGQLLLLDRMHEGNHTLWNTIAKKRVYDSQTSIVGKDYVGSIQKEIAHGNSGGPVLDEDLNVVGMVTFVYDGMTYFITSETMQAFIEQYRESTANTAEITS</sequence>
<dbReference type="SUPFAM" id="SSF50494">
    <property type="entry name" value="Trypsin-like serine proteases"/>
    <property type="match status" value="1"/>
</dbReference>
<dbReference type="KEGG" id="pcx:LPB68_10530"/>
<feature type="signal peptide" evidence="2">
    <location>
        <begin position="1"/>
        <end position="33"/>
    </location>
</feature>
<dbReference type="GO" id="GO:0008236">
    <property type="term" value="F:serine-type peptidase activity"/>
    <property type="evidence" value="ECO:0007669"/>
    <property type="project" value="UniProtKB-KW"/>
</dbReference>
<dbReference type="Pfam" id="PF13365">
    <property type="entry name" value="Trypsin_2"/>
    <property type="match status" value="1"/>
</dbReference>
<dbReference type="InterPro" id="IPR009003">
    <property type="entry name" value="Peptidase_S1_PA"/>
</dbReference>
<evidence type="ECO:0008006" key="5">
    <source>
        <dbReference type="Google" id="ProtNLM"/>
    </source>
</evidence>
<gene>
    <name evidence="3" type="ORF">PNBC_08465</name>
</gene>